<keyword evidence="2" id="KW-1185">Reference proteome</keyword>
<dbReference type="EMBL" id="JAFREM010000004">
    <property type="protein sequence ID" value="MBO1305250.1"/>
    <property type="molecule type" value="Genomic_DNA"/>
</dbReference>
<proteinExistence type="predicted"/>
<evidence type="ECO:0000313" key="2">
    <source>
        <dbReference type="Proteomes" id="UP000664601"/>
    </source>
</evidence>
<protein>
    <recommendedName>
        <fullName evidence="3">SAF domain-containing protein</fullName>
    </recommendedName>
</protein>
<dbReference type="Pfam" id="PF17294">
    <property type="entry name" value="Lipoprotein_22"/>
    <property type="match status" value="1"/>
</dbReference>
<organism evidence="1 2">
    <name type="scientific">Candidatus Enterococcus moelleringii</name>
    <dbReference type="NCBI Taxonomy" id="2815325"/>
    <lineage>
        <taxon>Bacteria</taxon>
        <taxon>Bacillati</taxon>
        <taxon>Bacillota</taxon>
        <taxon>Bacilli</taxon>
        <taxon>Lactobacillales</taxon>
        <taxon>Enterococcaceae</taxon>
        <taxon>Enterococcus</taxon>
    </lineage>
</organism>
<evidence type="ECO:0008006" key="3">
    <source>
        <dbReference type="Google" id="ProtNLM"/>
    </source>
</evidence>
<dbReference type="Gene3D" id="2.40.40.60">
    <property type="match status" value="1"/>
</dbReference>
<comment type="caution">
    <text evidence="1">The sequence shown here is derived from an EMBL/GenBank/DDBJ whole genome shotgun (WGS) entry which is preliminary data.</text>
</comment>
<gene>
    <name evidence="1" type="ORF">JZO70_03695</name>
</gene>
<dbReference type="RefSeq" id="WP_207672179.1">
    <property type="nucleotide sequence ID" value="NZ_JAFREM010000004.1"/>
</dbReference>
<evidence type="ECO:0000313" key="1">
    <source>
        <dbReference type="EMBL" id="MBO1305250.1"/>
    </source>
</evidence>
<reference evidence="1 2" key="1">
    <citation type="submission" date="2021-03" db="EMBL/GenBank/DDBJ databases">
        <title>Enterococcal diversity collection.</title>
        <authorList>
            <person name="Gilmore M.S."/>
            <person name="Schwartzman J."/>
            <person name="Van Tyne D."/>
            <person name="Martin M."/>
            <person name="Earl A.M."/>
            <person name="Manson A.L."/>
            <person name="Straub T."/>
            <person name="Salamzade R."/>
            <person name="Saavedra J."/>
            <person name="Lebreton F."/>
            <person name="Prichula J."/>
            <person name="Schaufler K."/>
            <person name="Gaca A."/>
            <person name="Sgardioli B."/>
            <person name="Wagenaar J."/>
            <person name="Strong T."/>
        </authorList>
    </citation>
    <scope>NUCLEOTIDE SEQUENCE [LARGE SCALE GENOMIC DNA]</scope>
    <source>
        <strain evidence="1 2">669A</strain>
    </source>
</reference>
<sequence>MKKLIATIGLLAAIIGGGFFAYETFRHKPVHGIIVLDYDKQKIDNKLAQLDKDAKQVQVEGKWQDDNHLLVLSQEEALKLTTLKALNKVTTEKDHFLFEPVTKLPDQLPLLFSKDSTITVTDDAGETITPNQTEYVVLGDSSMFVSHILVTDNAMYQKFQNAPTIHIAAIRSNEDASKVITDYKDLKIQQMYNPDNQ</sequence>
<accession>A0ABS3L835</accession>
<name>A0ABS3L835_9ENTE</name>
<dbReference type="InterPro" id="IPR035253">
    <property type="entry name" value="Lipoprotein_22_bac"/>
</dbReference>
<dbReference type="Proteomes" id="UP000664601">
    <property type="component" value="Unassembled WGS sequence"/>
</dbReference>